<dbReference type="Pfam" id="PF04928">
    <property type="entry name" value="PAP_central"/>
    <property type="match status" value="1"/>
</dbReference>
<keyword evidence="6 13" id="KW-0479">Metal-binding</keyword>
<dbReference type="InterPro" id="IPR048840">
    <property type="entry name" value="PolA_pol_NTPase"/>
</dbReference>
<feature type="domain" description="Poly(A) polymerase central" evidence="16">
    <location>
        <begin position="249"/>
        <end position="385"/>
    </location>
</feature>
<keyword evidence="7 11" id="KW-0547">Nucleotide-binding</keyword>
<evidence type="ECO:0000256" key="4">
    <source>
        <dbReference type="ARBA" id="ARBA00022664"/>
    </source>
</evidence>
<comment type="caution">
    <text evidence="18">The sequence shown here is derived from an EMBL/GenBank/DDBJ whole genome shotgun (WGS) entry which is preliminary data.</text>
</comment>
<comment type="subcellular location">
    <subcellularLocation>
        <location evidence="2 11">Nucleus</location>
    </subcellularLocation>
</comment>
<dbReference type="PANTHER" id="PTHR10682:SF33">
    <property type="entry name" value="NUCLEAR POLY(A) POLYMERASE 3"/>
    <property type="match status" value="1"/>
</dbReference>
<gene>
    <name evidence="18" type="ORF">CEPIT_LOCUS23042</name>
</gene>
<evidence type="ECO:0000256" key="13">
    <source>
        <dbReference type="PIRSR" id="PIRSR018425-2"/>
    </source>
</evidence>
<dbReference type="InterPro" id="IPR007012">
    <property type="entry name" value="PolA_pol_cen_dom"/>
</dbReference>
<comment type="similarity">
    <text evidence="3 11">Belongs to the poly(A) polymerase family.</text>
</comment>
<evidence type="ECO:0000256" key="1">
    <source>
        <dbReference type="ARBA" id="ARBA00001936"/>
    </source>
</evidence>
<dbReference type="EC" id="2.7.7.19" evidence="11"/>
<comment type="cofactor">
    <cofactor evidence="13">
        <name>Mg(2+)</name>
        <dbReference type="ChEBI" id="CHEBI:18420"/>
    </cofactor>
    <text evidence="13">Binds 2 magnesium ions. Also active with manganese.</text>
</comment>
<dbReference type="Gene3D" id="1.10.1410.10">
    <property type="match status" value="1"/>
</dbReference>
<keyword evidence="8 11" id="KW-0067">ATP-binding</keyword>
<evidence type="ECO:0000259" key="16">
    <source>
        <dbReference type="Pfam" id="PF04928"/>
    </source>
</evidence>
<evidence type="ECO:0000256" key="15">
    <source>
        <dbReference type="SAM" id="Phobius"/>
    </source>
</evidence>
<keyword evidence="4 11" id="KW-0507">mRNA processing</keyword>
<dbReference type="SUPFAM" id="SSF81631">
    <property type="entry name" value="PAP/OAS1 substrate-binding domain"/>
    <property type="match status" value="1"/>
</dbReference>
<keyword evidence="5 11" id="KW-0808">Transferase</keyword>
<dbReference type="Proteomes" id="UP001152523">
    <property type="component" value="Unassembled WGS sequence"/>
</dbReference>
<keyword evidence="15" id="KW-0812">Transmembrane</keyword>
<feature type="binding site" evidence="13">
    <location>
        <position position="142"/>
    </location>
    <ligand>
        <name>Mg(2+)</name>
        <dbReference type="ChEBI" id="CHEBI:18420"/>
        <label>1</label>
        <note>catalytic</note>
    </ligand>
</feature>
<dbReference type="InterPro" id="IPR011068">
    <property type="entry name" value="NuclTrfase_I-like_C"/>
</dbReference>
<feature type="transmembrane region" description="Helical" evidence="15">
    <location>
        <begin position="298"/>
        <end position="317"/>
    </location>
</feature>
<evidence type="ECO:0000313" key="19">
    <source>
        <dbReference type="Proteomes" id="UP001152523"/>
    </source>
</evidence>
<sequence>MEFVGPANQHSVDPSVRHGNPAAPRVINGLPSIRVASINLVPFQPRRVHPSVFGLNPDMLLRMEMERSSSLFQMMINEGLVPSAEDEMRRRNAIAKLKKIVMEWIKRVAYRHQLPKRYIANASARVLPFGSYGLGVHNSESDIDALCVVPCFANMAEDFFVVLFNILSGIPEITEIHCVKDAKVPLMRFKFDGIAIDLPYAQLKVTSIPENVDLLNPFFMRNIDERSWRSLSGVRANMSILYVLPNIEVFQCLLRCIKLWAKRRGLYGNLLGFFGGIHLAVLVAYICQKHPSAKLSSLVSIFFKTFAFWPCPVPVVLPDRLMRSMFIPKENLGFWPIQLPGSEFDYCHSNITRSTFQKIRAEFLRGHALTKDMSSPSFDWAVLFEPFPYAKQYGRLVKISLSAFDKEELGYWVGCVKSRFRWLVVKLEELQGFVDPNPTQYFDASSEAVVFYWGLQPGRNTWIDIEALEAELKKAVKTIYQGSSGQMKFSIVNASQFTTKKWEEVSKNAELPQIVACT</sequence>
<keyword evidence="9 13" id="KW-0460">Magnesium</keyword>
<dbReference type="InterPro" id="IPR014492">
    <property type="entry name" value="PolyA_polymerase"/>
</dbReference>
<feature type="region of interest" description="Disordered" evidence="14">
    <location>
        <begin position="1"/>
        <end position="20"/>
    </location>
</feature>
<evidence type="ECO:0000256" key="12">
    <source>
        <dbReference type="PIRSR" id="PIRSR018425-1"/>
    </source>
</evidence>
<comment type="cofactor">
    <cofactor evidence="1">
        <name>Mn(2+)</name>
        <dbReference type="ChEBI" id="CHEBI:29035"/>
    </cofactor>
</comment>
<feature type="binding site" evidence="13">
    <location>
        <position position="197"/>
    </location>
    <ligand>
        <name>Mg(2+)</name>
        <dbReference type="ChEBI" id="CHEBI:18420"/>
        <label>2</label>
        <note>catalytic</note>
    </ligand>
</feature>
<dbReference type="GO" id="GO:1990817">
    <property type="term" value="F:poly(A) RNA polymerase activity"/>
    <property type="evidence" value="ECO:0007669"/>
    <property type="project" value="UniProtKB-UniRule"/>
</dbReference>
<comment type="function">
    <text evidence="11">Polymerase that creates the 3'-poly(A) tail of mRNA's.</text>
</comment>
<accession>A0AAV0EFA3</accession>
<name>A0AAV0EFA3_9ASTE</name>
<evidence type="ECO:0000256" key="8">
    <source>
        <dbReference type="ARBA" id="ARBA00022840"/>
    </source>
</evidence>
<evidence type="ECO:0000256" key="3">
    <source>
        <dbReference type="ARBA" id="ARBA00010912"/>
    </source>
</evidence>
<evidence type="ECO:0000256" key="14">
    <source>
        <dbReference type="SAM" id="MobiDB-lite"/>
    </source>
</evidence>
<evidence type="ECO:0000259" key="17">
    <source>
        <dbReference type="Pfam" id="PF20750"/>
    </source>
</evidence>
<dbReference type="SUPFAM" id="SSF55003">
    <property type="entry name" value="PAP/Archaeal CCA-adding enzyme, C-terminal domain"/>
    <property type="match status" value="1"/>
</dbReference>
<dbReference type="PANTHER" id="PTHR10682">
    <property type="entry name" value="POLY A POLYMERASE"/>
    <property type="match status" value="1"/>
</dbReference>
<evidence type="ECO:0000256" key="2">
    <source>
        <dbReference type="ARBA" id="ARBA00004123"/>
    </source>
</evidence>
<dbReference type="AlphaFoldDB" id="A0AAV0EFA3"/>
<dbReference type="GO" id="GO:0046872">
    <property type="term" value="F:metal ion binding"/>
    <property type="evidence" value="ECO:0007669"/>
    <property type="project" value="UniProtKB-KW"/>
</dbReference>
<dbReference type="PIRSF" id="PIRSF018425">
    <property type="entry name" value="PolyA_polymerase"/>
    <property type="match status" value="1"/>
</dbReference>
<keyword evidence="19" id="KW-1185">Reference proteome</keyword>
<feature type="binding site" evidence="12">
    <location>
        <begin position="129"/>
        <end position="131"/>
    </location>
    <ligand>
        <name>ATP</name>
        <dbReference type="ChEBI" id="CHEBI:30616"/>
    </ligand>
</feature>
<reference evidence="18" key="1">
    <citation type="submission" date="2022-07" db="EMBL/GenBank/DDBJ databases">
        <authorList>
            <person name="Macas J."/>
            <person name="Novak P."/>
            <person name="Neumann P."/>
        </authorList>
    </citation>
    <scope>NUCLEOTIDE SEQUENCE</scope>
</reference>
<feature type="binding site" evidence="12">
    <location>
        <position position="258"/>
    </location>
    <ligand>
        <name>ATP</name>
        <dbReference type="ChEBI" id="CHEBI:30616"/>
    </ligand>
</feature>
<dbReference type="GO" id="GO:0005634">
    <property type="term" value="C:nucleus"/>
    <property type="evidence" value="ECO:0007669"/>
    <property type="project" value="UniProtKB-SubCell"/>
</dbReference>
<evidence type="ECO:0000256" key="10">
    <source>
        <dbReference type="ARBA" id="ARBA00023242"/>
    </source>
</evidence>
<dbReference type="Gene3D" id="3.30.460.10">
    <property type="entry name" value="Beta Polymerase, domain 2"/>
    <property type="match status" value="1"/>
</dbReference>
<comment type="catalytic activity">
    <reaction evidence="11">
        <text>RNA(n) + ATP = RNA(n)-3'-adenine ribonucleotide + diphosphate</text>
        <dbReference type="Rhea" id="RHEA:11332"/>
        <dbReference type="Rhea" id="RHEA-COMP:14527"/>
        <dbReference type="Rhea" id="RHEA-COMP:17347"/>
        <dbReference type="ChEBI" id="CHEBI:30616"/>
        <dbReference type="ChEBI" id="CHEBI:33019"/>
        <dbReference type="ChEBI" id="CHEBI:140395"/>
        <dbReference type="ChEBI" id="CHEBI:173115"/>
        <dbReference type="EC" id="2.7.7.19"/>
    </reaction>
</comment>
<dbReference type="GO" id="GO:0006397">
    <property type="term" value="P:mRNA processing"/>
    <property type="evidence" value="ECO:0007669"/>
    <property type="project" value="UniProtKB-KW"/>
</dbReference>
<dbReference type="GO" id="GO:0031123">
    <property type="term" value="P:RNA 3'-end processing"/>
    <property type="evidence" value="ECO:0007669"/>
    <property type="project" value="InterPro"/>
</dbReference>
<feature type="binding site" evidence="12">
    <location>
        <position position="197"/>
    </location>
    <ligand>
        <name>ATP</name>
        <dbReference type="ChEBI" id="CHEBI:30616"/>
    </ligand>
</feature>
<dbReference type="Gene3D" id="3.30.70.590">
    <property type="entry name" value="Poly(A) polymerase predicted RNA binding domain"/>
    <property type="match status" value="1"/>
</dbReference>
<evidence type="ECO:0000313" key="18">
    <source>
        <dbReference type="EMBL" id="CAH9120455.1"/>
    </source>
</evidence>
<feature type="binding site" evidence="13">
    <location>
        <position position="144"/>
    </location>
    <ligand>
        <name>Mg(2+)</name>
        <dbReference type="ChEBI" id="CHEBI:18420"/>
        <label>2</label>
        <note>catalytic</note>
    </ligand>
</feature>
<dbReference type="GO" id="GO:0005524">
    <property type="term" value="F:ATP binding"/>
    <property type="evidence" value="ECO:0007669"/>
    <property type="project" value="UniProtKB-UniRule"/>
</dbReference>
<proteinExistence type="inferred from homology"/>
<feature type="binding site" evidence="12">
    <location>
        <position position="267"/>
    </location>
    <ligand>
        <name>ATP</name>
        <dbReference type="ChEBI" id="CHEBI:30616"/>
    </ligand>
</feature>
<feature type="binding site" evidence="13">
    <location>
        <position position="142"/>
    </location>
    <ligand>
        <name>Mg(2+)</name>
        <dbReference type="ChEBI" id="CHEBI:18420"/>
        <label>2</label>
        <note>catalytic</note>
    </ligand>
</feature>
<evidence type="ECO:0000256" key="6">
    <source>
        <dbReference type="ARBA" id="ARBA00022723"/>
    </source>
</evidence>
<dbReference type="InterPro" id="IPR043519">
    <property type="entry name" value="NT_sf"/>
</dbReference>
<keyword evidence="10 11" id="KW-0539">Nucleus</keyword>
<dbReference type="FunFam" id="3.30.460.10:FF:000002">
    <property type="entry name" value="Poly(A) polymerase alpha, putative"/>
    <property type="match status" value="1"/>
</dbReference>
<feature type="transmembrane region" description="Helical" evidence="15">
    <location>
        <begin position="266"/>
        <end position="286"/>
    </location>
</feature>
<feature type="domain" description="Poly(A) polymerase nucleotidyltransferase" evidence="17">
    <location>
        <begin position="64"/>
        <end position="242"/>
    </location>
</feature>
<feature type="binding site" evidence="12">
    <location>
        <begin position="142"/>
        <end position="144"/>
    </location>
    <ligand>
        <name>ATP</name>
        <dbReference type="ChEBI" id="CHEBI:30616"/>
    </ligand>
</feature>
<evidence type="ECO:0000256" key="9">
    <source>
        <dbReference type="ARBA" id="ARBA00022842"/>
    </source>
</evidence>
<protein>
    <recommendedName>
        <fullName evidence="11">Poly(A) polymerase</fullName>
        <ecNumber evidence="11">2.7.7.19</ecNumber>
    </recommendedName>
</protein>
<dbReference type="GO" id="GO:0003723">
    <property type="term" value="F:RNA binding"/>
    <property type="evidence" value="ECO:0007669"/>
    <property type="project" value="UniProtKB-UniRule"/>
</dbReference>
<keyword evidence="15" id="KW-0472">Membrane</keyword>
<evidence type="ECO:0000256" key="5">
    <source>
        <dbReference type="ARBA" id="ARBA00022679"/>
    </source>
</evidence>
<dbReference type="Pfam" id="PF20750">
    <property type="entry name" value="PAP_NTPase"/>
    <property type="match status" value="1"/>
</dbReference>
<dbReference type="SUPFAM" id="SSF81301">
    <property type="entry name" value="Nucleotidyltransferase"/>
    <property type="match status" value="1"/>
</dbReference>
<dbReference type="EMBL" id="CAMAPF010000915">
    <property type="protein sequence ID" value="CAH9120455.1"/>
    <property type="molecule type" value="Genomic_DNA"/>
</dbReference>
<evidence type="ECO:0000256" key="11">
    <source>
        <dbReference type="PIRNR" id="PIRNR018425"/>
    </source>
</evidence>
<keyword evidence="15" id="KW-1133">Transmembrane helix</keyword>
<evidence type="ECO:0000256" key="7">
    <source>
        <dbReference type="ARBA" id="ARBA00022741"/>
    </source>
</evidence>
<dbReference type="CDD" id="cd05402">
    <property type="entry name" value="NT_PAP_TUTase"/>
    <property type="match status" value="1"/>
</dbReference>
<feature type="binding site" evidence="13">
    <location>
        <position position="144"/>
    </location>
    <ligand>
        <name>Mg(2+)</name>
        <dbReference type="ChEBI" id="CHEBI:18420"/>
        <label>1</label>
        <note>catalytic</note>
    </ligand>
</feature>
<organism evidence="18 19">
    <name type="scientific">Cuscuta epithymum</name>
    <dbReference type="NCBI Taxonomy" id="186058"/>
    <lineage>
        <taxon>Eukaryota</taxon>
        <taxon>Viridiplantae</taxon>
        <taxon>Streptophyta</taxon>
        <taxon>Embryophyta</taxon>
        <taxon>Tracheophyta</taxon>
        <taxon>Spermatophyta</taxon>
        <taxon>Magnoliopsida</taxon>
        <taxon>eudicotyledons</taxon>
        <taxon>Gunneridae</taxon>
        <taxon>Pentapetalae</taxon>
        <taxon>asterids</taxon>
        <taxon>lamiids</taxon>
        <taxon>Solanales</taxon>
        <taxon>Convolvulaceae</taxon>
        <taxon>Cuscuteae</taxon>
        <taxon>Cuscuta</taxon>
        <taxon>Cuscuta subgen. Cuscuta</taxon>
    </lineage>
</organism>